<organism evidence="1">
    <name type="scientific">marine sediment metagenome</name>
    <dbReference type="NCBI Taxonomy" id="412755"/>
    <lineage>
        <taxon>unclassified sequences</taxon>
        <taxon>metagenomes</taxon>
        <taxon>ecological metagenomes</taxon>
    </lineage>
</organism>
<proteinExistence type="predicted"/>
<name>X0WW72_9ZZZZ</name>
<feature type="non-terminal residue" evidence="1">
    <location>
        <position position="177"/>
    </location>
</feature>
<evidence type="ECO:0000313" key="1">
    <source>
        <dbReference type="EMBL" id="GAG16971.1"/>
    </source>
</evidence>
<evidence type="ECO:0008006" key="2">
    <source>
        <dbReference type="Google" id="ProtNLM"/>
    </source>
</evidence>
<dbReference type="AlphaFoldDB" id="X0WW72"/>
<protein>
    <recommendedName>
        <fullName evidence="2">Sulfotransferase domain-containing protein</fullName>
    </recommendedName>
</protein>
<dbReference type="EMBL" id="BARS01031335">
    <property type="protein sequence ID" value="GAG16971.1"/>
    <property type="molecule type" value="Genomic_DNA"/>
</dbReference>
<comment type="caution">
    <text evidence="1">The sequence shown here is derived from an EMBL/GenBank/DDBJ whole genome shotgun (WGS) entry which is preliminary data.</text>
</comment>
<reference evidence="1" key="1">
    <citation type="journal article" date="2014" name="Front. Microbiol.">
        <title>High frequency of phylogenetically diverse reductive dehalogenase-homologous genes in deep subseafloor sedimentary metagenomes.</title>
        <authorList>
            <person name="Kawai M."/>
            <person name="Futagami T."/>
            <person name="Toyoda A."/>
            <person name="Takaki Y."/>
            <person name="Nishi S."/>
            <person name="Hori S."/>
            <person name="Arai W."/>
            <person name="Tsubouchi T."/>
            <person name="Morono Y."/>
            <person name="Uchiyama I."/>
            <person name="Ito T."/>
            <person name="Fujiyama A."/>
            <person name="Inagaki F."/>
            <person name="Takami H."/>
        </authorList>
    </citation>
    <scope>NUCLEOTIDE SEQUENCE</scope>
    <source>
        <strain evidence="1">Expedition CK06-06</strain>
    </source>
</reference>
<sequence length="177" mass="20843">MCGAFGGEMSKRGMFTNDAILTKIVIPYFESIGSDPLGQYPLPVVKNIPTDWKQRTEQVIVNEGYQKGQWMYKDSKLSLVWPIWDYAFPNAKWVIVRRRTGDIIQSCLKTAFMKAFTSERCQKAIGVNIERDGWLWWVHQYEKRFVEMIEAGLNCKVVWPERMVHGDYQQMYETLEW</sequence>
<accession>X0WW72</accession>
<gene>
    <name evidence="1" type="ORF">S01H1_48778</name>
</gene>